<evidence type="ECO:0000313" key="2">
    <source>
        <dbReference type="Proteomes" id="UP000223409"/>
    </source>
</evidence>
<dbReference type="InterPro" id="IPR035344">
    <property type="entry name" value="Gp52"/>
</dbReference>
<evidence type="ECO:0000313" key="1">
    <source>
        <dbReference type="EMBL" id="ATE84792.1"/>
    </source>
</evidence>
<dbReference type="Proteomes" id="UP000223409">
    <property type="component" value="Genome"/>
</dbReference>
<dbReference type="Pfam" id="PF17468">
    <property type="entry name" value="GP52"/>
    <property type="match status" value="1"/>
</dbReference>
<gene>
    <name evidence="1" type="primary">49</name>
    <name evidence="1" type="ORF">OKCENTRAL2016_49</name>
</gene>
<dbReference type="EMBL" id="MF773750">
    <property type="protein sequence ID" value="ATE84792.1"/>
    <property type="molecule type" value="Genomic_DNA"/>
</dbReference>
<proteinExistence type="predicted"/>
<name>A0A291AV15_9CAUD</name>
<sequence>MHSILDATFNGMGGSEMYRAQLVPDLFPDGKPMLIDQWPDEDRLMYCGGEDAKAFYRNEIRLRGVA</sequence>
<accession>A0A291AV15</accession>
<reference evidence="1 2" key="1">
    <citation type="submission" date="2017-08" db="EMBL/GenBank/DDBJ databases">
        <authorList>
            <person name="Patton C.J."/>
            <person name="Kotturi H."/>
            <person name="Stoner T.H."/>
            <person name="Garlena R.A."/>
            <person name="Russell D.A."/>
            <person name="Hatfull G.F."/>
        </authorList>
    </citation>
    <scope>NUCLEOTIDE SEQUENCE [LARGE SCALE GENOMIC DNA]</scope>
</reference>
<protein>
    <submittedName>
        <fullName evidence="1">Uncharacterized protein</fullName>
    </submittedName>
</protein>
<organism evidence="1 2">
    <name type="scientific">Mycobacterium phage OKCentral2016</name>
    <dbReference type="NCBI Taxonomy" id="2040289"/>
    <lineage>
        <taxon>Viruses</taxon>
        <taxon>Duplodnaviria</taxon>
        <taxon>Heunggongvirae</taxon>
        <taxon>Uroviricota</taxon>
        <taxon>Caudoviricetes</taxon>
        <taxon>Fromanvirus</taxon>
        <taxon>Fromanvirus goose</taxon>
    </lineage>
</organism>